<dbReference type="STRING" id="546871.SAMN04488543_0577"/>
<dbReference type="InterPro" id="IPR001282">
    <property type="entry name" value="G6P_DH"/>
</dbReference>
<evidence type="ECO:0000256" key="4">
    <source>
        <dbReference type="ARBA" id="ARBA00022857"/>
    </source>
</evidence>
<dbReference type="EMBL" id="LT629749">
    <property type="protein sequence ID" value="SDR83194.1"/>
    <property type="molecule type" value="Genomic_DNA"/>
</dbReference>
<dbReference type="InterPro" id="IPR022674">
    <property type="entry name" value="G6P_DH_NAD-bd"/>
</dbReference>
<dbReference type="EC" id="1.1.1.49" evidence="7"/>
<feature type="domain" description="Glucose-6-phosphate dehydrogenase C-terminal" evidence="9">
    <location>
        <begin position="200"/>
        <end position="467"/>
    </location>
</feature>
<name>A0A1H1M8P3_9ACTN</name>
<gene>
    <name evidence="7" type="primary">zwf</name>
    <name evidence="10" type="ORF">SAMN04488543_0577</name>
</gene>
<proteinExistence type="inferred from homology"/>
<keyword evidence="6 7" id="KW-0119">Carbohydrate metabolism</keyword>
<dbReference type="SUPFAM" id="SSF51735">
    <property type="entry name" value="NAD(P)-binding Rossmann-fold domains"/>
    <property type="match status" value="1"/>
</dbReference>
<feature type="binding site" evidence="7">
    <location>
        <position position="335"/>
    </location>
    <ligand>
        <name>substrate</name>
    </ligand>
</feature>
<evidence type="ECO:0000313" key="10">
    <source>
        <dbReference type="EMBL" id="SDR83194.1"/>
    </source>
</evidence>
<feature type="binding site" evidence="7">
    <location>
        <position position="187"/>
    </location>
    <ligand>
        <name>substrate</name>
    </ligand>
</feature>
<comment type="similarity">
    <text evidence="2 7">Belongs to the glucose-6-phosphate dehydrogenase family.</text>
</comment>
<evidence type="ECO:0000259" key="9">
    <source>
        <dbReference type="Pfam" id="PF02781"/>
    </source>
</evidence>
<dbReference type="GO" id="GO:0006006">
    <property type="term" value="P:glucose metabolic process"/>
    <property type="evidence" value="ECO:0007669"/>
    <property type="project" value="UniProtKB-KW"/>
</dbReference>
<feature type="binding site" evidence="7">
    <location>
        <position position="225"/>
    </location>
    <ligand>
        <name>substrate</name>
    </ligand>
</feature>
<feature type="binding site" evidence="7">
    <location>
        <position position="157"/>
    </location>
    <ligand>
        <name>NADP(+)</name>
        <dbReference type="ChEBI" id="CHEBI:58349"/>
    </ligand>
</feature>
<evidence type="ECO:0000256" key="6">
    <source>
        <dbReference type="ARBA" id="ARBA00023277"/>
    </source>
</evidence>
<dbReference type="InterPro" id="IPR019796">
    <property type="entry name" value="G6P_DH_AS"/>
</dbReference>
<keyword evidence="11" id="KW-1185">Reference proteome</keyword>
<feature type="active site" description="Proton acceptor" evidence="7">
    <location>
        <position position="249"/>
    </location>
</feature>
<dbReference type="AlphaFoldDB" id="A0A1H1M8P3"/>
<dbReference type="Pfam" id="PF02781">
    <property type="entry name" value="G6PD_C"/>
    <property type="match status" value="1"/>
</dbReference>
<comment type="caution">
    <text evidence="7">Lacks conserved residue(s) required for the propagation of feature annotation.</text>
</comment>
<dbReference type="Gene3D" id="3.30.360.10">
    <property type="entry name" value="Dihydrodipicolinate Reductase, domain 2"/>
    <property type="match status" value="1"/>
</dbReference>
<dbReference type="GO" id="GO:0005829">
    <property type="term" value="C:cytosol"/>
    <property type="evidence" value="ECO:0007669"/>
    <property type="project" value="TreeGrafter"/>
</dbReference>
<dbReference type="PANTHER" id="PTHR23429:SF0">
    <property type="entry name" value="GLUCOSE-6-PHOSPHATE 1-DEHYDROGENASE"/>
    <property type="match status" value="1"/>
</dbReference>
<feature type="binding site" evidence="7">
    <location>
        <position position="57"/>
    </location>
    <ligand>
        <name>NADP(+)</name>
        <dbReference type="ChEBI" id="CHEBI:58349"/>
    </ligand>
</feature>
<accession>A0A1H1M8P3</accession>
<dbReference type="InterPro" id="IPR022675">
    <property type="entry name" value="G6P_DH_C"/>
</dbReference>
<dbReference type="PIRSF" id="PIRSF000110">
    <property type="entry name" value="G6PD"/>
    <property type="match status" value="1"/>
</dbReference>
<dbReference type="Pfam" id="PF00479">
    <property type="entry name" value="G6PD_N"/>
    <property type="match status" value="1"/>
</dbReference>
<feature type="binding site" evidence="7">
    <location>
        <begin position="23"/>
        <end position="30"/>
    </location>
    <ligand>
        <name>NADP(+)</name>
        <dbReference type="ChEBI" id="CHEBI:58349"/>
    </ligand>
</feature>
<reference evidence="10 11" key="1">
    <citation type="submission" date="2016-10" db="EMBL/GenBank/DDBJ databases">
        <authorList>
            <person name="de Groot N.N."/>
        </authorList>
    </citation>
    <scope>NUCLEOTIDE SEQUENCE [LARGE SCALE GENOMIC DNA]</scope>
    <source>
        <strain evidence="10 11">DSM 21741</strain>
    </source>
</reference>
<dbReference type="PANTHER" id="PTHR23429">
    <property type="entry name" value="GLUCOSE-6-PHOSPHATE 1-DEHYDROGENASE G6PD"/>
    <property type="match status" value="1"/>
</dbReference>
<evidence type="ECO:0000256" key="3">
    <source>
        <dbReference type="ARBA" id="ARBA00022526"/>
    </source>
</evidence>
<dbReference type="GO" id="GO:0050661">
    <property type="term" value="F:NADP binding"/>
    <property type="evidence" value="ECO:0007669"/>
    <property type="project" value="UniProtKB-UniRule"/>
</dbReference>
<evidence type="ECO:0000256" key="5">
    <source>
        <dbReference type="ARBA" id="ARBA00023002"/>
    </source>
</evidence>
<dbReference type="Gene3D" id="3.40.50.720">
    <property type="entry name" value="NAD(P)-binding Rossmann-like Domain"/>
    <property type="match status" value="1"/>
</dbReference>
<dbReference type="UniPathway" id="UPA00115">
    <property type="reaction ID" value="UER00408"/>
</dbReference>
<evidence type="ECO:0000259" key="8">
    <source>
        <dbReference type="Pfam" id="PF00479"/>
    </source>
</evidence>
<keyword evidence="3 7" id="KW-0313">Glucose metabolism</keyword>
<dbReference type="PROSITE" id="PS00069">
    <property type="entry name" value="G6P_DEHYDROGENASE"/>
    <property type="match status" value="1"/>
</dbReference>
<dbReference type="PRINTS" id="PR00079">
    <property type="entry name" value="G6PDHDRGNASE"/>
</dbReference>
<sequence>MAENQTSEQGSVTDEPTVIILYGGTGDLAKRLVLPAFWELHTRGLLPKRWKLVGNGRGDVSHLDFQQHIYDALSEFATTPEPEAWKDFAPNVLFAGGGFTHDNPGSLLDVIQQAEDELGEDRRIIHYLAIPPSAFEKTTRAIKAHGLGPDAKAVYEKPFGTSLDSFHELDDLVHSVFDEEQVYRIDHFLGKEATQNLHLVRFSNRLFNDTWSREHLAQVQIDVPETLDIADRAGFYDETGAALDMLVTHLFQVAAQVAMEPPLSMAAEDLQDARESVIAAFRPLDPSEVVLGQYQSYRATEGVPDDSDTDTFVAARLWIDTDRWQGVPFLLRTGKMMPISAQRVSLIFKPSDGPVHSQGSNTNALIFDLKGNGAIEIQMTVKKPGPEPVPAESCSTLHLENVSEGSMTAYTSLIYDVFAGDRSLFTSSAGLEATFRAFAPLQADTRPAIQPYDDGSWGPAAADALTGDVGWLLGS</sequence>
<dbReference type="RefSeq" id="WP_197677183.1">
    <property type="nucleotide sequence ID" value="NZ_LT629749.1"/>
</dbReference>
<feature type="binding site" evidence="7">
    <location>
        <position position="244"/>
    </location>
    <ligand>
        <name>substrate</name>
    </ligand>
</feature>
<keyword evidence="5 7" id="KW-0560">Oxidoreductase</keyword>
<evidence type="ECO:0000313" key="11">
    <source>
        <dbReference type="Proteomes" id="UP000199092"/>
    </source>
</evidence>
<dbReference type="GO" id="GO:0009051">
    <property type="term" value="P:pentose-phosphate shunt, oxidative branch"/>
    <property type="evidence" value="ECO:0007669"/>
    <property type="project" value="TreeGrafter"/>
</dbReference>
<feature type="domain" description="Glucose-6-phosphate dehydrogenase NAD-binding" evidence="8">
    <location>
        <begin position="20"/>
        <end position="196"/>
    </location>
</feature>
<dbReference type="SUPFAM" id="SSF55347">
    <property type="entry name" value="Glyceraldehyde-3-phosphate dehydrogenase-like, C-terminal domain"/>
    <property type="match status" value="1"/>
</dbReference>
<evidence type="ECO:0000256" key="1">
    <source>
        <dbReference type="ARBA" id="ARBA00004937"/>
    </source>
</evidence>
<evidence type="ECO:0000256" key="7">
    <source>
        <dbReference type="HAMAP-Rule" id="MF_00966"/>
    </source>
</evidence>
<protein>
    <recommendedName>
        <fullName evidence="7">Glucose-6-phosphate 1-dehydrogenase</fullName>
        <shortName evidence="7">G6PD</shortName>
        <ecNumber evidence="7">1.1.1.49</ecNumber>
    </recommendedName>
</protein>
<keyword evidence="4 7" id="KW-0521">NADP</keyword>
<comment type="function">
    <text evidence="7">Catalyzes the oxidation of glucose 6-phosphate to 6-phosphogluconolactone.</text>
</comment>
<dbReference type="InterPro" id="IPR036291">
    <property type="entry name" value="NAD(P)-bd_dom_sf"/>
</dbReference>
<dbReference type="HAMAP" id="MF_00966">
    <property type="entry name" value="G6PD"/>
    <property type="match status" value="1"/>
</dbReference>
<comment type="catalytic activity">
    <reaction evidence="7">
        <text>D-glucose 6-phosphate + NADP(+) = 6-phospho-D-glucono-1,5-lactone + NADPH + H(+)</text>
        <dbReference type="Rhea" id="RHEA:15841"/>
        <dbReference type="ChEBI" id="CHEBI:15378"/>
        <dbReference type="ChEBI" id="CHEBI:57783"/>
        <dbReference type="ChEBI" id="CHEBI:57955"/>
        <dbReference type="ChEBI" id="CHEBI:58349"/>
        <dbReference type="ChEBI" id="CHEBI:61548"/>
        <dbReference type="EC" id="1.1.1.49"/>
    </reaction>
</comment>
<dbReference type="GO" id="GO:0004345">
    <property type="term" value="F:glucose-6-phosphate dehydrogenase activity"/>
    <property type="evidence" value="ECO:0007669"/>
    <property type="project" value="UniProtKB-UniRule"/>
</dbReference>
<feature type="binding site" evidence="7">
    <location>
        <position position="191"/>
    </location>
    <ligand>
        <name>substrate</name>
    </ligand>
</feature>
<evidence type="ECO:0000256" key="2">
    <source>
        <dbReference type="ARBA" id="ARBA00009975"/>
    </source>
</evidence>
<dbReference type="Proteomes" id="UP000199092">
    <property type="component" value="Chromosome I"/>
</dbReference>
<comment type="pathway">
    <text evidence="1 7">Carbohydrate degradation; pentose phosphate pathway; D-ribulose 5-phosphate from D-glucose 6-phosphate (oxidative stage): step 1/3.</text>
</comment>
<organism evidence="10 11">
    <name type="scientific">Friedmanniella luteola</name>
    <dbReference type="NCBI Taxonomy" id="546871"/>
    <lineage>
        <taxon>Bacteria</taxon>
        <taxon>Bacillati</taxon>
        <taxon>Actinomycetota</taxon>
        <taxon>Actinomycetes</taxon>
        <taxon>Propionibacteriales</taxon>
        <taxon>Nocardioidaceae</taxon>
        <taxon>Friedmanniella</taxon>
    </lineage>
</organism>